<dbReference type="PANTHER" id="PTHR23080:SF63">
    <property type="entry name" value="TICK TRANSPOSON"/>
    <property type="match status" value="1"/>
</dbReference>
<keyword evidence="2" id="KW-1185">Reference proteome</keyword>
<sequence length="192" mass="21463">MDDIERMEDMLKQTTEPDEHMTKALDTQFSQLCEPYITRGPLSALSKFELLISVLIEWPEWDVIQATVPMAFRQAFGRRVAVILDCLEIFIEEPSRVSCISNAWGGRVSLGFNVGDSVGLYCAFTKGKTQLSAFEVEKTRKIANVRIHVETSRTMPIEPMVTKPGDTLSMIDKIGVIYCALSNLSASVVPLE</sequence>
<name>A0AA47MWZ8_MERPO</name>
<dbReference type="Proteomes" id="UP001174136">
    <property type="component" value="Unassembled WGS sequence"/>
</dbReference>
<comment type="caution">
    <text evidence="1">The sequence shown here is derived from an EMBL/GenBank/DDBJ whole genome shotgun (WGS) entry which is preliminary data.</text>
</comment>
<accession>A0AA47MWZ8</accession>
<dbReference type="AlphaFoldDB" id="A0AA47MWZ8"/>
<evidence type="ECO:0000313" key="2">
    <source>
        <dbReference type="Proteomes" id="UP001174136"/>
    </source>
</evidence>
<dbReference type="PANTHER" id="PTHR23080">
    <property type="entry name" value="THAP DOMAIN PROTEIN"/>
    <property type="match status" value="1"/>
</dbReference>
<organism evidence="1 2">
    <name type="scientific">Merluccius polli</name>
    <name type="common">Benguela hake</name>
    <name type="synonym">Merluccius cadenati</name>
    <dbReference type="NCBI Taxonomy" id="89951"/>
    <lineage>
        <taxon>Eukaryota</taxon>
        <taxon>Metazoa</taxon>
        <taxon>Chordata</taxon>
        <taxon>Craniata</taxon>
        <taxon>Vertebrata</taxon>
        <taxon>Euteleostomi</taxon>
        <taxon>Actinopterygii</taxon>
        <taxon>Neopterygii</taxon>
        <taxon>Teleostei</taxon>
        <taxon>Neoteleostei</taxon>
        <taxon>Acanthomorphata</taxon>
        <taxon>Zeiogadaria</taxon>
        <taxon>Gadariae</taxon>
        <taxon>Gadiformes</taxon>
        <taxon>Gadoidei</taxon>
        <taxon>Merlucciidae</taxon>
        <taxon>Merluccius</taxon>
    </lineage>
</organism>
<protein>
    <submittedName>
        <fullName evidence="1">Uncharacterized protein</fullName>
    </submittedName>
</protein>
<reference evidence="1" key="1">
    <citation type="journal article" date="2023" name="Front. Mar. Sci.">
        <title>A new Merluccius polli reference genome to investigate the effects of global change in West African waters.</title>
        <authorList>
            <person name="Mateo J.L."/>
            <person name="Blanco-Fernandez C."/>
            <person name="Garcia-Vazquez E."/>
            <person name="Machado-Schiaffino G."/>
        </authorList>
    </citation>
    <scope>NUCLEOTIDE SEQUENCE</scope>
    <source>
        <strain evidence="1">C29</strain>
        <tissue evidence="1">Fin</tissue>
    </source>
</reference>
<evidence type="ECO:0000313" key="1">
    <source>
        <dbReference type="EMBL" id="KAK0148243.1"/>
    </source>
</evidence>
<dbReference type="EMBL" id="JAOPHQ010002065">
    <property type="protein sequence ID" value="KAK0148243.1"/>
    <property type="molecule type" value="Genomic_DNA"/>
</dbReference>
<proteinExistence type="predicted"/>
<gene>
    <name evidence="1" type="ORF">N1851_011833</name>
</gene>